<sequence length="64" mass="7030">MINLVASRLAVGSSAFLWVTFLAFLLFPVTDGESLDSVKNGRHGTVVSARQDENWCQNMCDPDV</sequence>
<protein>
    <submittedName>
        <fullName evidence="2">Uncharacterized protein</fullName>
    </submittedName>
</protein>
<keyword evidence="1" id="KW-0732">Signal</keyword>
<comment type="caution">
    <text evidence="2">The sequence shown here is derived from an EMBL/GenBank/DDBJ whole genome shotgun (WGS) entry which is preliminary data.</text>
</comment>
<evidence type="ECO:0000256" key="1">
    <source>
        <dbReference type="SAM" id="SignalP"/>
    </source>
</evidence>
<dbReference type="Proteomes" id="UP001283361">
    <property type="component" value="Unassembled WGS sequence"/>
</dbReference>
<gene>
    <name evidence="2" type="ORF">RRG08_053923</name>
</gene>
<name>A0AAE0YT03_9GAST</name>
<keyword evidence="3" id="KW-1185">Reference proteome</keyword>
<dbReference type="AlphaFoldDB" id="A0AAE0YT03"/>
<accession>A0AAE0YT03</accession>
<feature type="signal peptide" evidence="1">
    <location>
        <begin position="1"/>
        <end position="32"/>
    </location>
</feature>
<proteinExistence type="predicted"/>
<reference evidence="2" key="1">
    <citation type="journal article" date="2023" name="G3 (Bethesda)">
        <title>A reference genome for the long-term kleptoplast-retaining sea slug Elysia crispata morphotype clarki.</title>
        <authorList>
            <person name="Eastman K.E."/>
            <person name="Pendleton A.L."/>
            <person name="Shaikh M.A."/>
            <person name="Suttiyut T."/>
            <person name="Ogas R."/>
            <person name="Tomko P."/>
            <person name="Gavelis G."/>
            <person name="Widhalm J.R."/>
            <person name="Wisecaver J.H."/>
        </authorList>
    </citation>
    <scope>NUCLEOTIDE SEQUENCE</scope>
    <source>
        <strain evidence="2">ECLA1</strain>
    </source>
</reference>
<feature type="chain" id="PRO_5041994359" evidence="1">
    <location>
        <begin position="33"/>
        <end position="64"/>
    </location>
</feature>
<organism evidence="2 3">
    <name type="scientific">Elysia crispata</name>
    <name type="common">lettuce slug</name>
    <dbReference type="NCBI Taxonomy" id="231223"/>
    <lineage>
        <taxon>Eukaryota</taxon>
        <taxon>Metazoa</taxon>
        <taxon>Spiralia</taxon>
        <taxon>Lophotrochozoa</taxon>
        <taxon>Mollusca</taxon>
        <taxon>Gastropoda</taxon>
        <taxon>Heterobranchia</taxon>
        <taxon>Euthyneura</taxon>
        <taxon>Panpulmonata</taxon>
        <taxon>Sacoglossa</taxon>
        <taxon>Placobranchoidea</taxon>
        <taxon>Plakobranchidae</taxon>
        <taxon>Elysia</taxon>
    </lineage>
</organism>
<dbReference type="EMBL" id="JAWDGP010005504">
    <property type="protein sequence ID" value="KAK3756487.1"/>
    <property type="molecule type" value="Genomic_DNA"/>
</dbReference>
<evidence type="ECO:0000313" key="2">
    <source>
        <dbReference type="EMBL" id="KAK3756487.1"/>
    </source>
</evidence>
<evidence type="ECO:0000313" key="3">
    <source>
        <dbReference type="Proteomes" id="UP001283361"/>
    </source>
</evidence>